<name>S5MTA0_SALBN</name>
<evidence type="ECO:0000313" key="2">
    <source>
        <dbReference type="Proteomes" id="UP000015042"/>
    </source>
</evidence>
<dbReference type="KEGG" id="sbz:A464_693"/>
<organism evidence="1 2">
    <name type="scientific">Salmonella bongori N268-08</name>
    <dbReference type="NCBI Taxonomy" id="1197719"/>
    <lineage>
        <taxon>Bacteria</taxon>
        <taxon>Pseudomonadati</taxon>
        <taxon>Pseudomonadota</taxon>
        <taxon>Gammaproteobacteria</taxon>
        <taxon>Enterobacterales</taxon>
        <taxon>Enterobacteriaceae</taxon>
        <taxon>Salmonella</taxon>
    </lineage>
</organism>
<evidence type="ECO:0000313" key="1">
    <source>
        <dbReference type="EMBL" id="AGR57879.1"/>
    </source>
</evidence>
<dbReference type="PATRIC" id="fig|1197719.3.peg.692"/>
<dbReference type="AlphaFoldDB" id="S5MTA0"/>
<reference evidence="1 2" key="1">
    <citation type="submission" date="2013-07" db="EMBL/GenBank/DDBJ databases">
        <title>Genome sequence of Salmonella bongori N268-08 - a rare clinical isolate.</title>
        <authorList>
            <person name="Marti R."/>
            <person name="Hagens S."/>
            <person name="Loessner M.J."/>
            <person name="Klumpp J."/>
        </authorList>
    </citation>
    <scope>NUCLEOTIDE SEQUENCE [LARGE SCALE GENOMIC DNA]</scope>
    <source>
        <strain evidence="1 2">N268-08</strain>
    </source>
</reference>
<protein>
    <submittedName>
        <fullName evidence="1">Uncharacterized protein</fullName>
    </submittedName>
</protein>
<proteinExistence type="predicted"/>
<sequence>MKNELNLKSHNIAINSHTMNYGNRQDIVKWAETTFLHYVSM</sequence>
<dbReference type="Proteomes" id="UP000015042">
    <property type="component" value="Chromosome"/>
</dbReference>
<accession>S5MTA0</accession>
<gene>
    <name evidence="1" type="ORF">A464_693</name>
</gene>
<dbReference type="HOGENOM" id="CLU_3276245_0_0_6"/>
<dbReference type="EMBL" id="CP006608">
    <property type="protein sequence ID" value="AGR57879.1"/>
    <property type="molecule type" value="Genomic_DNA"/>
</dbReference>